<feature type="transmembrane region" description="Helical" evidence="1">
    <location>
        <begin position="534"/>
        <end position="555"/>
    </location>
</feature>
<dbReference type="AlphaFoldDB" id="A0A1X6NL78"/>
<dbReference type="Proteomes" id="UP000218209">
    <property type="component" value="Unassembled WGS sequence"/>
</dbReference>
<feature type="transmembrane region" description="Helical" evidence="1">
    <location>
        <begin position="612"/>
        <end position="635"/>
    </location>
</feature>
<reference evidence="3 4" key="1">
    <citation type="submission" date="2017-03" db="EMBL/GenBank/DDBJ databases">
        <title>WGS assembly of Porphyra umbilicalis.</title>
        <authorList>
            <person name="Brawley S.H."/>
            <person name="Blouin N.A."/>
            <person name="Ficko-Blean E."/>
            <person name="Wheeler G.L."/>
            <person name="Lohr M."/>
            <person name="Goodson H.V."/>
            <person name="Jenkins J.W."/>
            <person name="Blaby-Haas C.E."/>
            <person name="Helliwell K.E."/>
            <person name="Chan C."/>
            <person name="Marriage T."/>
            <person name="Bhattacharya D."/>
            <person name="Klein A.S."/>
            <person name="Badis Y."/>
            <person name="Brodie J."/>
            <person name="Cao Y."/>
            <person name="Collen J."/>
            <person name="Dittami S.M."/>
            <person name="Gachon C.M."/>
            <person name="Green B.R."/>
            <person name="Karpowicz S."/>
            <person name="Kim J.W."/>
            <person name="Kudahl U."/>
            <person name="Lin S."/>
            <person name="Michel G."/>
            <person name="Mittag M."/>
            <person name="Olson B.J."/>
            <person name="Pangilinan J."/>
            <person name="Peng Y."/>
            <person name="Qiu H."/>
            <person name="Shu S."/>
            <person name="Singer J.T."/>
            <person name="Smith A.G."/>
            <person name="Sprecher B.N."/>
            <person name="Wagner V."/>
            <person name="Wang W."/>
            <person name="Wang Z.-Y."/>
            <person name="Yan J."/>
            <person name="Yarish C."/>
            <person name="Zoeuner-Riek S."/>
            <person name="Zhuang Y."/>
            <person name="Zou Y."/>
            <person name="Lindquist E.A."/>
            <person name="Grimwood J."/>
            <person name="Barry K."/>
            <person name="Rokhsar D.S."/>
            <person name="Schmutz J."/>
            <person name="Stiller J.W."/>
            <person name="Grossman A.R."/>
            <person name="Prochnik S.E."/>
        </authorList>
    </citation>
    <scope>NUCLEOTIDE SEQUENCE [LARGE SCALE GENOMIC DNA]</scope>
    <source>
        <strain evidence="3">4086291</strain>
    </source>
</reference>
<keyword evidence="4" id="KW-1185">Reference proteome</keyword>
<keyword evidence="1" id="KW-1133">Transmembrane helix</keyword>
<sequence>MGAPAGRTEELVAATLLFLLLLHSHTSPAAGALVVPFPRGAVPGWGALHTLCSLECEVRDPTSFAVNDVRIDRNDSVCHSPVDVRSVPGLIGDTVYAADGLLGVRVRRVANRAVLPAGTFVTDVTYDRAIEPSVPCDGGGTGRITAEGAIVNALTLTRNTLAGAMTRVNGKFEVLAVSRVTLGLCVDTFCSTVVAVETTFPGAIVPCNASAEALGCSFGGTPLLWYAGTDGVERPVSAGRIDLLSLGRGVLGRSDGFGAAVAAALNVSAAAVVLNEQATLMDDPPPALAGTRHWLDGRGPATLRNGSAMPSPSGGGTSWADALVWIICAGRRVFVHDASLCDGVAPFIPARQLVVGDRRDDLPALLEQGISASLTSTWLISPSVRLLSAVPADAPLFAPTAVVNDTETAKDGPRAAWLDGRGAREVNPDSAEERELAAALRRRTALLPLPPTSGLSSGISAALSMLQPSLDALQADAVRLSATYDQSVWGVEEPDQPVNAVTVVLAAVVVVAELGVLASFLASTSLWSWTALRAFAITAIVGMSALAAFISQYVLELRHEEWRAVATRDALLVQVTGVAARVAPLEDYRGTLVVRTESLLVAARNGYAATRLLWLMVGASVGYVLVAVGLFFWVWHH</sequence>
<keyword evidence="1" id="KW-0472">Membrane</keyword>
<dbReference type="EMBL" id="KV919575">
    <property type="protein sequence ID" value="OSX69399.1"/>
    <property type="molecule type" value="Genomic_DNA"/>
</dbReference>
<name>A0A1X6NL78_PORUM</name>
<evidence type="ECO:0000313" key="4">
    <source>
        <dbReference type="Proteomes" id="UP000218209"/>
    </source>
</evidence>
<evidence type="ECO:0000313" key="3">
    <source>
        <dbReference type="EMBL" id="OSX69399.1"/>
    </source>
</evidence>
<gene>
    <name evidence="3" type="ORF">BU14_1550s0002</name>
</gene>
<keyword evidence="1" id="KW-0812">Transmembrane</keyword>
<feature type="signal peptide" evidence="2">
    <location>
        <begin position="1"/>
        <end position="31"/>
    </location>
</feature>
<proteinExistence type="predicted"/>
<protein>
    <recommendedName>
        <fullName evidence="5">Transmembrane protein</fullName>
    </recommendedName>
</protein>
<keyword evidence="2" id="KW-0732">Signal</keyword>
<evidence type="ECO:0000256" key="1">
    <source>
        <dbReference type="SAM" id="Phobius"/>
    </source>
</evidence>
<evidence type="ECO:0008006" key="5">
    <source>
        <dbReference type="Google" id="ProtNLM"/>
    </source>
</evidence>
<accession>A0A1X6NL78</accession>
<evidence type="ECO:0000256" key="2">
    <source>
        <dbReference type="SAM" id="SignalP"/>
    </source>
</evidence>
<organism evidence="3 4">
    <name type="scientific">Porphyra umbilicalis</name>
    <name type="common">Purple laver</name>
    <name type="synonym">Red alga</name>
    <dbReference type="NCBI Taxonomy" id="2786"/>
    <lineage>
        <taxon>Eukaryota</taxon>
        <taxon>Rhodophyta</taxon>
        <taxon>Bangiophyceae</taxon>
        <taxon>Bangiales</taxon>
        <taxon>Bangiaceae</taxon>
        <taxon>Porphyra</taxon>
    </lineage>
</organism>
<feature type="chain" id="PRO_5012349343" description="Transmembrane protein" evidence="2">
    <location>
        <begin position="32"/>
        <end position="637"/>
    </location>
</feature>
<feature type="transmembrane region" description="Helical" evidence="1">
    <location>
        <begin position="500"/>
        <end position="522"/>
    </location>
</feature>